<evidence type="ECO:0000313" key="3">
    <source>
        <dbReference type="Proteomes" id="UP001519460"/>
    </source>
</evidence>
<reference evidence="2 3" key="1">
    <citation type="journal article" date="2023" name="Sci. Data">
        <title>Genome assembly of the Korean intertidal mud-creeper Batillaria attramentaria.</title>
        <authorList>
            <person name="Patra A.K."/>
            <person name="Ho P.T."/>
            <person name="Jun S."/>
            <person name="Lee S.J."/>
            <person name="Kim Y."/>
            <person name="Won Y.J."/>
        </authorList>
    </citation>
    <scope>NUCLEOTIDE SEQUENCE [LARGE SCALE GENOMIC DNA]</scope>
    <source>
        <strain evidence="2">Wonlab-2016</strain>
    </source>
</reference>
<dbReference type="AlphaFoldDB" id="A0ABD0K5X9"/>
<sequence>MAEGDATGLDILIRQRKSRPSFARMISWEIEKSSSNPPKSKTNTSASQRAKNQKRSGEQSVLESGAWEGGEEDDGDGLDDELELSESDDSEYFSAEENVHSTGYPCDGDLIDDFVGSGGEDDNSFDTNMILVSSQIGNVSLNSGDRRRAPSKKQKKKRRQHQEHYSDFTAPFRNVENFDFSIEELRGDLLSKTSDLMAGVPSLFELCLKTLRASSRQSSIGYELLPGPMKHAVSSWRQQRAFTTMQLSCLYRFLAMLERKQVDTNIDWLVMRNVWSVGHRTRDTAEQDGVGLIGSEMTMVIPYAYASCGYGKRIRYTWCGLDAQYGLYVTSLLVSVLDLMVPVTKQLVHKKGKQQLTGEDNDVAMAVSVAAALNQLKKRYPDQVELVKDRALPYLYWLRGHNKLALHEFLRLVDTESSLQWKVAYMYEAARLCRMQDQTDSARKLFRQAHDLLLDSPAARSSDAVKGELTAQMLMMCANSYDQGLLSEQKAKESLQAWRLLTTMSPPAERVESLLPVVESILCFHLTHLPGRTVKEKLKGVVGVLETVAKQCWQACLHLSLVYAWLGQQTESVKAYRGTSATSPGLEFKPDYVSDFVFTPWQLILNAATTTGREPPHPLEVVWRTQLGHFRLVRDVRLVMPSTPGLTYVNKAPLNRRFHDGEKWCEIPNGSPAVTATEMYSDSEGRSVHMLASGGAGVLDIEGSAVHVQWTNGQGQRCKLSILHLLKDPVKKHIEQRIATVYNRNEQRSRALKGLEYCYSHNLLMTEHDSYQVGDTLESIEKARESKAKSYKPVRINRRLRFVRSDPKKQLGSFRSFKCVVTDFFFDVTSKETFQSPVVRLETGENTARLKHAVGQLNKRVMRAEVLCCFFNERWRPEIFGPHGRVQETALALDSATHSDSYCVLGTSIYIVKDPAKVQGDEASTLIEVQCVEEESVVEHHQLDLNLCKVMAVADKLLLVCSDGLRVLCPQTMELQPLLRGPDSDCQLPLSEDNMALLVEAKKVAVVGEKTMTSPAGLPTVFVPVAINNYLLVLGVQERNAVADPIVEIAFCVMIAGHPTEVCFIGQTVGYLVSTTMHAQTDLFYRETVYHLSPAGHLLGVLPFLGPGPREFFPVLLPPARGSESEDTPGASEAASWHVYMRDGHEGIIAVKL</sequence>
<dbReference type="Proteomes" id="UP001519460">
    <property type="component" value="Unassembled WGS sequence"/>
</dbReference>
<evidence type="ECO:0000313" key="2">
    <source>
        <dbReference type="EMBL" id="KAK7482278.1"/>
    </source>
</evidence>
<feature type="region of interest" description="Disordered" evidence="1">
    <location>
        <begin position="139"/>
        <end position="166"/>
    </location>
</feature>
<keyword evidence="3" id="KW-1185">Reference proteome</keyword>
<dbReference type="EMBL" id="JACVVK020000248">
    <property type="protein sequence ID" value="KAK7482278.1"/>
    <property type="molecule type" value="Genomic_DNA"/>
</dbReference>
<feature type="compositionally biased region" description="Basic residues" evidence="1">
    <location>
        <begin position="149"/>
        <end position="161"/>
    </location>
</feature>
<accession>A0ABD0K5X9</accession>
<proteinExistence type="predicted"/>
<comment type="caution">
    <text evidence="2">The sequence shown here is derived from an EMBL/GenBank/DDBJ whole genome shotgun (WGS) entry which is preliminary data.</text>
</comment>
<evidence type="ECO:0000256" key="1">
    <source>
        <dbReference type="SAM" id="MobiDB-lite"/>
    </source>
</evidence>
<feature type="region of interest" description="Disordered" evidence="1">
    <location>
        <begin position="29"/>
        <end position="105"/>
    </location>
</feature>
<feature type="compositionally biased region" description="Acidic residues" evidence="1">
    <location>
        <begin position="69"/>
        <end position="91"/>
    </location>
</feature>
<name>A0ABD0K5X9_9CAEN</name>
<organism evidence="2 3">
    <name type="scientific">Batillaria attramentaria</name>
    <dbReference type="NCBI Taxonomy" id="370345"/>
    <lineage>
        <taxon>Eukaryota</taxon>
        <taxon>Metazoa</taxon>
        <taxon>Spiralia</taxon>
        <taxon>Lophotrochozoa</taxon>
        <taxon>Mollusca</taxon>
        <taxon>Gastropoda</taxon>
        <taxon>Caenogastropoda</taxon>
        <taxon>Sorbeoconcha</taxon>
        <taxon>Cerithioidea</taxon>
        <taxon>Batillariidae</taxon>
        <taxon>Batillaria</taxon>
    </lineage>
</organism>
<gene>
    <name evidence="2" type="ORF">BaRGS_00026521</name>
</gene>
<feature type="compositionally biased region" description="Low complexity" evidence="1">
    <location>
        <begin position="33"/>
        <end position="45"/>
    </location>
</feature>
<protein>
    <submittedName>
        <fullName evidence="2">Uncharacterized protein</fullName>
    </submittedName>
</protein>